<dbReference type="Pfam" id="PF13205">
    <property type="entry name" value="Big_5"/>
    <property type="match status" value="1"/>
</dbReference>
<accession>A0A382ZF23</accession>
<feature type="non-terminal residue" evidence="3">
    <location>
        <position position="257"/>
    </location>
</feature>
<sequence length="257" mass="28193">SSIFNSFGIGLSELSSVTQNLNDYLAPTVNFFPDTLYPNQNIFVKFNERIRLADGDADPDAGNIQDLFTLAYADTGTNPIPFEATVDNFDTLFTLDPNDDLEERRTIAVSFADNTFEDMVNNPILADSANFIVRDITAASVTFDSLGQNNQYLFLSFDQGVYTNDNESGGLNTSDFEIYDFQTGNATSASITSITSWSGATLIGGETEIRITLNFIGDPDGSEIIYIRPAVNEVFDDFSNPTDASHPDNEIVKSLND</sequence>
<protein>
    <recommendedName>
        <fullName evidence="2">SbsA Ig-like domain-containing protein</fullName>
    </recommendedName>
</protein>
<dbReference type="EMBL" id="UINC01183390">
    <property type="protein sequence ID" value="SVD94134.1"/>
    <property type="molecule type" value="Genomic_DNA"/>
</dbReference>
<dbReference type="InterPro" id="IPR032812">
    <property type="entry name" value="SbsA_Ig"/>
</dbReference>
<dbReference type="AlphaFoldDB" id="A0A382ZF23"/>
<name>A0A382ZF23_9ZZZZ</name>
<gene>
    <name evidence="3" type="ORF">METZ01_LOCUS446988</name>
</gene>
<organism evidence="3">
    <name type="scientific">marine metagenome</name>
    <dbReference type="NCBI Taxonomy" id="408172"/>
    <lineage>
        <taxon>unclassified sequences</taxon>
        <taxon>metagenomes</taxon>
        <taxon>ecological metagenomes</taxon>
    </lineage>
</organism>
<proteinExistence type="predicted"/>
<feature type="non-terminal residue" evidence="3">
    <location>
        <position position="1"/>
    </location>
</feature>
<reference evidence="3" key="1">
    <citation type="submission" date="2018-05" db="EMBL/GenBank/DDBJ databases">
        <authorList>
            <person name="Lanie J.A."/>
            <person name="Ng W.-L."/>
            <person name="Kazmierczak K.M."/>
            <person name="Andrzejewski T.M."/>
            <person name="Davidsen T.M."/>
            <person name="Wayne K.J."/>
            <person name="Tettelin H."/>
            <person name="Glass J.I."/>
            <person name="Rusch D."/>
            <person name="Podicherti R."/>
            <person name="Tsui H.-C.T."/>
            <person name="Winkler M.E."/>
        </authorList>
    </citation>
    <scope>NUCLEOTIDE SEQUENCE</scope>
</reference>
<keyword evidence="1" id="KW-0732">Signal</keyword>
<evidence type="ECO:0000259" key="2">
    <source>
        <dbReference type="Pfam" id="PF13205"/>
    </source>
</evidence>
<evidence type="ECO:0000256" key="1">
    <source>
        <dbReference type="ARBA" id="ARBA00022729"/>
    </source>
</evidence>
<evidence type="ECO:0000313" key="3">
    <source>
        <dbReference type="EMBL" id="SVD94134.1"/>
    </source>
</evidence>
<feature type="domain" description="SbsA Ig-like" evidence="2">
    <location>
        <begin position="38"/>
        <end position="127"/>
    </location>
</feature>